<evidence type="ECO:0000313" key="1">
    <source>
        <dbReference type="EMBL" id="KAG0278930.1"/>
    </source>
</evidence>
<dbReference type="PANTHER" id="PTHR47679">
    <property type="entry name" value="PROTEIN TORNADO 1"/>
    <property type="match status" value="1"/>
</dbReference>
<sequence>MEDTQSFRLIETMNTVEITPKHVDGQNIVYWEDIEQVFPGVKYVKDGKVAINIMRDSDGIRIVPHRIEHRPGVVLDVVLSTTVEHALVDSPISHSRLVSTDGQGESPTHAPFDSHLPGIIIKELNVNPPANSTAPVSLTKSGFERTVIDKLNGLYGQGAIIHQIALEVCELQKQINNRLILIQSKTEAILTQQLELTEYKIPRLFIVLPDELAKYDPGNWFRTKFRLHFICECGKHTEAINSKVPHHLHLAKHEGYLIRQPTEFFKKYGPFLLLMLELIKCGTSIAGFVVPALASLKIVELSVKQSVELVTAKINYSLKCIDNQLVKVQASSPGDSIDTELRAAMTQQDLTNYLSDVEGLEGVELRQLESFLKTSSKEKLFGNLYRMTTSEGHVKWVCHDHHHDGYQEKYTQKLRDVVKLAKGEFDEQLGRITIALTSSFAATEFYNAVRKAKGVLELIMDWDWKDLRLPQTKPGCACKMSYELAPKLIQGREFRMLAETLKTNLTLTTLNLYNNSIGSDGAK</sequence>
<accession>A0ABQ7JLC5</accession>
<proteinExistence type="predicted"/>
<comment type="caution">
    <text evidence="1">The sequence shown here is derived from an EMBL/GenBank/DDBJ whole genome shotgun (WGS) entry which is preliminary data.</text>
</comment>
<dbReference type="EMBL" id="JAAAIM010001397">
    <property type="protein sequence ID" value="KAG0278930.1"/>
    <property type="molecule type" value="Genomic_DNA"/>
</dbReference>
<organism evidence="1 2">
    <name type="scientific">Linnemannia gamsii</name>
    <dbReference type="NCBI Taxonomy" id="64522"/>
    <lineage>
        <taxon>Eukaryota</taxon>
        <taxon>Fungi</taxon>
        <taxon>Fungi incertae sedis</taxon>
        <taxon>Mucoromycota</taxon>
        <taxon>Mortierellomycotina</taxon>
        <taxon>Mortierellomycetes</taxon>
        <taxon>Mortierellales</taxon>
        <taxon>Mortierellaceae</taxon>
        <taxon>Linnemannia</taxon>
    </lineage>
</organism>
<dbReference type="InterPro" id="IPR032675">
    <property type="entry name" value="LRR_dom_sf"/>
</dbReference>
<protein>
    <submittedName>
        <fullName evidence="1">Uncharacterized protein</fullName>
    </submittedName>
</protein>
<reference evidence="1 2" key="1">
    <citation type="journal article" date="2020" name="Fungal Divers.">
        <title>Resolving the Mortierellaceae phylogeny through synthesis of multi-gene phylogenetics and phylogenomics.</title>
        <authorList>
            <person name="Vandepol N."/>
            <person name="Liber J."/>
            <person name="Desiro A."/>
            <person name="Na H."/>
            <person name="Kennedy M."/>
            <person name="Barry K."/>
            <person name="Grigoriev I.V."/>
            <person name="Miller A.N."/>
            <person name="O'Donnell K."/>
            <person name="Stajich J.E."/>
            <person name="Bonito G."/>
        </authorList>
    </citation>
    <scope>NUCLEOTIDE SEQUENCE [LARGE SCALE GENOMIC DNA]</scope>
    <source>
        <strain evidence="1 2">AD045</strain>
    </source>
</reference>
<gene>
    <name evidence="1" type="ORF">BGZ96_002145</name>
</gene>
<dbReference type="SUPFAM" id="SSF52047">
    <property type="entry name" value="RNI-like"/>
    <property type="match status" value="1"/>
</dbReference>
<dbReference type="Proteomes" id="UP001194696">
    <property type="component" value="Unassembled WGS sequence"/>
</dbReference>
<feature type="non-terminal residue" evidence="1">
    <location>
        <position position="523"/>
    </location>
</feature>
<keyword evidence="2" id="KW-1185">Reference proteome</keyword>
<evidence type="ECO:0000313" key="2">
    <source>
        <dbReference type="Proteomes" id="UP001194696"/>
    </source>
</evidence>
<dbReference type="PANTHER" id="PTHR47679:SF2">
    <property type="entry name" value="C-TERMINAL OF ROC (COR) DOMAIN-CONTAINING PROTEIN"/>
    <property type="match status" value="1"/>
</dbReference>
<dbReference type="Gene3D" id="3.80.10.10">
    <property type="entry name" value="Ribonuclease Inhibitor"/>
    <property type="match status" value="1"/>
</dbReference>
<name>A0ABQ7JLC5_9FUNG</name>